<dbReference type="PANTHER" id="PTHR39741">
    <property type="entry name" value="F-BOX DOMAIN CONTAINING PROTEIN, EXPRESSED"/>
    <property type="match status" value="1"/>
</dbReference>
<proteinExistence type="inferred from homology"/>
<sequence length="417" mass="46154">MGRLLEGFGVGIISYSVSVYIAEIVPQNMRGGLGSVKQDFVSDSSTIYNILDIISVVGVLFMDVNSLQAALPNDQMSTSFIGGPTLPWFPQEPGSTYMSAGPHGNHSADSPKSNAIVSSSPKMMSLWERAIGSSKALLLDEIFLGPDALLKEEEEFEGSSQATVHSYPKGQNYSYAYKVTLREYYSASGRVTAQVLELLELEPDPQEHLRTGSSSQQHPLQLIEQLIENGLCKQLCVKYFPQLAVVARVVEPNSRKESVDMGSSTCMEWEVLERDHTAYTSLFQALKAFAVTDCIVDAVSASSMDMYPDESIANWEGGRKGEQMIFAKKFAGFIIFMLIICVLSACGLCDRIMICFSEEMLSKVHFFRKFKYSGHHSNENRDLEGTSVRDEHFGIQGRSSMHPPPDVETLDDLKTVE</sequence>
<keyword evidence="10" id="KW-1185">Reference proteome</keyword>
<dbReference type="EMBL" id="JAVXUP010000760">
    <property type="protein sequence ID" value="KAK3021424.1"/>
    <property type="molecule type" value="Genomic_DNA"/>
</dbReference>
<organism evidence="9 10">
    <name type="scientific">Escallonia herrerae</name>
    <dbReference type="NCBI Taxonomy" id="1293975"/>
    <lineage>
        <taxon>Eukaryota</taxon>
        <taxon>Viridiplantae</taxon>
        <taxon>Streptophyta</taxon>
        <taxon>Embryophyta</taxon>
        <taxon>Tracheophyta</taxon>
        <taxon>Spermatophyta</taxon>
        <taxon>Magnoliopsida</taxon>
        <taxon>eudicotyledons</taxon>
        <taxon>Gunneridae</taxon>
        <taxon>Pentapetalae</taxon>
        <taxon>asterids</taxon>
        <taxon>campanulids</taxon>
        <taxon>Escalloniales</taxon>
        <taxon>Escalloniaceae</taxon>
        <taxon>Escallonia</taxon>
    </lineage>
</organism>
<evidence type="ECO:0000256" key="3">
    <source>
        <dbReference type="ARBA" id="ARBA00022692"/>
    </source>
</evidence>
<reference evidence="9" key="1">
    <citation type="submission" date="2022-12" db="EMBL/GenBank/DDBJ databases">
        <title>Draft genome assemblies for two species of Escallonia (Escalloniales).</title>
        <authorList>
            <person name="Chanderbali A."/>
            <person name="Dervinis C."/>
            <person name="Anghel I."/>
            <person name="Soltis D."/>
            <person name="Soltis P."/>
            <person name="Zapata F."/>
        </authorList>
    </citation>
    <scope>NUCLEOTIDE SEQUENCE</scope>
    <source>
        <strain evidence="9">UCBG64.0493</strain>
        <tissue evidence="9">Leaf</tissue>
    </source>
</reference>
<dbReference type="GO" id="GO:0022857">
    <property type="term" value="F:transmembrane transporter activity"/>
    <property type="evidence" value="ECO:0007669"/>
    <property type="project" value="InterPro"/>
</dbReference>
<keyword evidence="2" id="KW-0813">Transport</keyword>
<keyword evidence="5 8" id="KW-0472">Membrane</keyword>
<dbReference type="InterPro" id="IPR055336">
    <property type="entry name" value="At4g00755-like"/>
</dbReference>
<evidence type="ECO:0000313" key="10">
    <source>
        <dbReference type="Proteomes" id="UP001188597"/>
    </source>
</evidence>
<dbReference type="GO" id="GO:0016020">
    <property type="term" value="C:membrane"/>
    <property type="evidence" value="ECO:0007669"/>
    <property type="project" value="UniProtKB-SubCell"/>
</dbReference>
<dbReference type="Proteomes" id="UP001188597">
    <property type="component" value="Unassembled WGS sequence"/>
</dbReference>
<keyword evidence="3 8" id="KW-0812">Transmembrane</keyword>
<evidence type="ECO:0000256" key="5">
    <source>
        <dbReference type="ARBA" id="ARBA00023136"/>
    </source>
</evidence>
<dbReference type="Pfam" id="PF00083">
    <property type="entry name" value="Sugar_tr"/>
    <property type="match status" value="1"/>
</dbReference>
<evidence type="ECO:0000256" key="6">
    <source>
        <dbReference type="ARBA" id="ARBA00044504"/>
    </source>
</evidence>
<evidence type="ECO:0000256" key="4">
    <source>
        <dbReference type="ARBA" id="ARBA00022989"/>
    </source>
</evidence>
<dbReference type="PROSITE" id="PS00217">
    <property type="entry name" value="SUGAR_TRANSPORT_2"/>
    <property type="match status" value="1"/>
</dbReference>
<dbReference type="PANTHER" id="PTHR39741:SF14">
    <property type="entry name" value="F-BOX DOMAIN-CONTAINING PROTEIN"/>
    <property type="match status" value="1"/>
</dbReference>
<name>A0AA88W8V3_9ASTE</name>
<evidence type="ECO:0000256" key="8">
    <source>
        <dbReference type="SAM" id="Phobius"/>
    </source>
</evidence>
<comment type="subcellular location">
    <subcellularLocation>
        <location evidence="1">Membrane</location>
        <topology evidence="1">Multi-pass membrane protein</topology>
    </subcellularLocation>
</comment>
<comment type="caution">
    <text evidence="9">The sequence shown here is derived from an EMBL/GenBank/DDBJ whole genome shotgun (WGS) entry which is preliminary data.</text>
</comment>
<dbReference type="InterPro" id="IPR036259">
    <property type="entry name" value="MFS_trans_sf"/>
</dbReference>
<feature type="transmembrane region" description="Helical" evidence="8">
    <location>
        <begin position="330"/>
        <end position="353"/>
    </location>
</feature>
<dbReference type="InterPro" id="IPR005828">
    <property type="entry name" value="MFS_sugar_transport-like"/>
</dbReference>
<dbReference type="Gene3D" id="1.20.1250.20">
    <property type="entry name" value="MFS general substrate transporter like domains"/>
    <property type="match status" value="1"/>
</dbReference>
<evidence type="ECO:0000256" key="7">
    <source>
        <dbReference type="SAM" id="MobiDB-lite"/>
    </source>
</evidence>
<evidence type="ECO:0000256" key="2">
    <source>
        <dbReference type="ARBA" id="ARBA00022448"/>
    </source>
</evidence>
<feature type="region of interest" description="Disordered" evidence="7">
    <location>
        <begin position="394"/>
        <end position="417"/>
    </location>
</feature>
<protein>
    <submittedName>
        <fullName evidence="9">Uncharacterized protein</fullName>
    </submittedName>
</protein>
<evidence type="ECO:0000256" key="1">
    <source>
        <dbReference type="ARBA" id="ARBA00004141"/>
    </source>
</evidence>
<gene>
    <name evidence="9" type="ORF">RJ639_046004</name>
</gene>
<dbReference type="InterPro" id="IPR005829">
    <property type="entry name" value="Sugar_transporter_CS"/>
</dbReference>
<accession>A0AA88W8V3</accession>
<comment type="similarity">
    <text evidence="6">Belongs to the major facilitator superfamily. Phosphate:H(+) symporter (TC 2.A.1.9) family.</text>
</comment>
<keyword evidence="4 8" id="KW-1133">Transmembrane helix</keyword>
<evidence type="ECO:0000313" key="9">
    <source>
        <dbReference type="EMBL" id="KAK3021424.1"/>
    </source>
</evidence>
<dbReference type="AlphaFoldDB" id="A0AA88W8V3"/>